<name>A0A2I0BGE2_9ASPA</name>
<proteinExistence type="predicted"/>
<keyword evidence="2" id="KW-1185">Reference proteome</keyword>
<dbReference type="Proteomes" id="UP000236161">
    <property type="component" value="Unassembled WGS sequence"/>
</dbReference>
<reference evidence="1 2" key="1">
    <citation type="journal article" date="2017" name="Nature">
        <title>The Apostasia genome and the evolution of orchids.</title>
        <authorList>
            <person name="Zhang G.Q."/>
            <person name="Liu K.W."/>
            <person name="Li Z."/>
            <person name="Lohaus R."/>
            <person name="Hsiao Y.Y."/>
            <person name="Niu S.C."/>
            <person name="Wang J.Y."/>
            <person name="Lin Y.C."/>
            <person name="Xu Q."/>
            <person name="Chen L.J."/>
            <person name="Yoshida K."/>
            <person name="Fujiwara S."/>
            <person name="Wang Z.W."/>
            <person name="Zhang Y.Q."/>
            <person name="Mitsuda N."/>
            <person name="Wang M."/>
            <person name="Liu G.H."/>
            <person name="Pecoraro L."/>
            <person name="Huang H.X."/>
            <person name="Xiao X.J."/>
            <person name="Lin M."/>
            <person name="Wu X.Y."/>
            <person name="Wu W.L."/>
            <person name="Chen Y.Y."/>
            <person name="Chang S.B."/>
            <person name="Sakamoto S."/>
            <person name="Ohme-Takagi M."/>
            <person name="Yagi M."/>
            <person name="Zeng S.J."/>
            <person name="Shen C.Y."/>
            <person name="Yeh C.M."/>
            <person name="Luo Y.B."/>
            <person name="Tsai W.C."/>
            <person name="Van de Peer Y."/>
            <person name="Liu Z.J."/>
        </authorList>
    </citation>
    <scope>NUCLEOTIDE SEQUENCE [LARGE SCALE GENOMIC DNA]</scope>
    <source>
        <strain evidence="2">cv. Shenzhen</strain>
        <tissue evidence="1">Stem</tissue>
    </source>
</reference>
<organism evidence="1 2">
    <name type="scientific">Apostasia shenzhenica</name>
    <dbReference type="NCBI Taxonomy" id="1088818"/>
    <lineage>
        <taxon>Eukaryota</taxon>
        <taxon>Viridiplantae</taxon>
        <taxon>Streptophyta</taxon>
        <taxon>Embryophyta</taxon>
        <taxon>Tracheophyta</taxon>
        <taxon>Spermatophyta</taxon>
        <taxon>Magnoliopsida</taxon>
        <taxon>Liliopsida</taxon>
        <taxon>Asparagales</taxon>
        <taxon>Orchidaceae</taxon>
        <taxon>Apostasioideae</taxon>
        <taxon>Apostasia</taxon>
    </lineage>
</organism>
<accession>A0A2I0BGE2</accession>
<dbReference type="EMBL" id="KZ451885">
    <property type="protein sequence ID" value="PKA66851.1"/>
    <property type="molecule type" value="Genomic_DNA"/>
</dbReference>
<evidence type="ECO:0000313" key="1">
    <source>
        <dbReference type="EMBL" id="PKA66851.1"/>
    </source>
</evidence>
<gene>
    <name evidence="1" type="ORF">AXF42_Ash003508</name>
</gene>
<sequence>MKKILKHVNPLKFVNPQLYQRLSSISLNIRRIFFWMELSIRRMTEHKSKIRVYQFYRVHGRKLLPNPTLAEGYRRGRPSPTHALAAAGNDLRRLTFASVSLPAACTNSLPASDVSLRRRRARRSHLRHYPNDAHGATKSWNRRGKDNQLDLLTQINTA</sequence>
<dbReference type="AlphaFoldDB" id="A0A2I0BGE2"/>
<protein>
    <submittedName>
        <fullName evidence="1">Uncharacterized protein</fullName>
    </submittedName>
</protein>
<evidence type="ECO:0000313" key="2">
    <source>
        <dbReference type="Proteomes" id="UP000236161"/>
    </source>
</evidence>